<dbReference type="RefSeq" id="WP_054000132.1">
    <property type="nucleotide sequence ID" value="NZ_JXMU01000026.1"/>
</dbReference>
<feature type="domain" description="BioF2-like acetyltransferase" evidence="1">
    <location>
        <begin position="220"/>
        <end position="350"/>
    </location>
</feature>
<dbReference type="InterPro" id="IPR038740">
    <property type="entry name" value="BioF2-like_GNAT_dom"/>
</dbReference>
<organism evidence="2 3">
    <name type="scientific">Ahrensia marina</name>
    <dbReference type="NCBI Taxonomy" id="1514904"/>
    <lineage>
        <taxon>Bacteria</taxon>
        <taxon>Pseudomonadati</taxon>
        <taxon>Pseudomonadota</taxon>
        <taxon>Alphaproteobacteria</taxon>
        <taxon>Hyphomicrobiales</taxon>
        <taxon>Ahrensiaceae</taxon>
        <taxon>Ahrensia</taxon>
    </lineage>
</organism>
<comment type="caution">
    <text evidence="2">The sequence shown here is derived from an EMBL/GenBank/DDBJ whole genome shotgun (WGS) entry which is preliminary data.</text>
</comment>
<dbReference type="Proteomes" id="UP000038011">
    <property type="component" value="Unassembled WGS sequence"/>
</dbReference>
<sequence>MSALPIIDEEIVETPLVMPGTPASGVKDNIPEVSRLSKGKRHFRVFPAKAGFDILPTIERACDYCIEPNVFFSPRFCVPAMPRLDERQVRLMVLQDSDDQSSETRFLMPFTVEKPGFAIGPDLVRAWANPYGPLGTPIVERREAMQVIEDIFGTLSLPTVALPKIIAFPDVMVNSPVVSLLRSVALANGLPVASTRPVKRPVLNATTDADVFFKENMGSHHRRDFGRLWRKLEAQGDFAFEIARNPTDIRRGMEEFLLLENAGWKGKQRTSLASDRLRAAFAREAVNSLAEVDKCRIYMLKLDNRVIASLIVFVENGTAWTWKIAYDETMRAFSPGKLLMVRTTETLLDDPNVTFADSCASEDHPMMSHLWRDEAEMVTLVIGVDPDKDREVRQAASQMDLYSSTKKTAKNVGARLKHMLGRR</sequence>
<evidence type="ECO:0000313" key="3">
    <source>
        <dbReference type="Proteomes" id="UP000038011"/>
    </source>
</evidence>
<dbReference type="SUPFAM" id="SSF55729">
    <property type="entry name" value="Acyl-CoA N-acyltransferases (Nat)"/>
    <property type="match status" value="1"/>
</dbReference>
<dbReference type="Pfam" id="PF13480">
    <property type="entry name" value="Acetyltransf_6"/>
    <property type="match status" value="1"/>
</dbReference>
<accession>A0A0M9GL20</accession>
<dbReference type="STRING" id="1514904.SU32_14680"/>
<name>A0A0M9GL20_9HYPH</name>
<dbReference type="PATRIC" id="fig|1514904.3.peg.2074"/>
<proteinExistence type="predicted"/>
<evidence type="ECO:0000313" key="2">
    <source>
        <dbReference type="EMBL" id="KPB00260.1"/>
    </source>
</evidence>
<dbReference type="InterPro" id="IPR016181">
    <property type="entry name" value="Acyl_CoA_acyltransferase"/>
</dbReference>
<gene>
    <name evidence="2" type="ORF">SU32_14680</name>
</gene>
<protein>
    <recommendedName>
        <fullName evidence="1">BioF2-like acetyltransferase domain-containing protein</fullName>
    </recommendedName>
</protein>
<keyword evidence="3" id="KW-1185">Reference proteome</keyword>
<dbReference type="AlphaFoldDB" id="A0A0M9GL20"/>
<dbReference type="Gene3D" id="3.40.630.30">
    <property type="match status" value="1"/>
</dbReference>
<dbReference type="EMBL" id="JXMU01000026">
    <property type="protein sequence ID" value="KPB00260.1"/>
    <property type="molecule type" value="Genomic_DNA"/>
</dbReference>
<evidence type="ECO:0000259" key="1">
    <source>
        <dbReference type="Pfam" id="PF13480"/>
    </source>
</evidence>
<reference evidence="2 3" key="1">
    <citation type="submission" date="2015-01" db="EMBL/GenBank/DDBJ databases">
        <title>Ahrensia donghaiensis sp. nov., a novel dimethylsulphoniopropionate-cleavage bacterium isolated from seawater and emended descriptions of the genus Ahrensia and Ahrensia kielensis.</title>
        <authorList>
            <person name="Liu J."/>
        </authorList>
    </citation>
    <scope>NUCLEOTIDE SEQUENCE [LARGE SCALE GENOMIC DNA]</scope>
    <source>
        <strain evidence="2 3">LZD062</strain>
    </source>
</reference>
<dbReference type="OrthoDB" id="213519at2"/>